<organism evidence="8 9">
    <name type="scientific">Vreelandella aquamarina</name>
    <dbReference type="NCBI Taxonomy" id="77097"/>
    <lineage>
        <taxon>Bacteria</taxon>
        <taxon>Pseudomonadati</taxon>
        <taxon>Pseudomonadota</taxon>
        <taxon>Gammaproteobacteria</taxon>
        <taxon>Oceanospirillales</taxon>
        <taxon>Halomonadaceae</taxon>
        <taxon>Vreelandella</taxon>
    </lineage>
</organism>
<dbReference type="SFLD" id="SFLDS00003">
    <property type="entry name" value="Haloacid_Dehalogenase"/>
    <property type="match status" value="1"/>
</dbReference>
<comment type="cofactor">
    <cofactor evidence="1">
        <name>Mg(2+)</name>
        <dbReference type="ChEBI" id="CHEBI:18420"/>
    </cofactor>
</comment>
<evidence type="ECO:0000256" key="1">
    <source>
        <dbReference type="ARBA" id="ARBA00001946"/>
    </source>
</evidence>
<accession>A0A1N6DIS9</accession>
<dbReference type="Proteomes" id="UP000463949">
    <property type="component" value="Chromosome"/>
</dbReference>
<sequence>MKALIFDCDGVLVDSEALAEETLETHLGQWLPDLDIPTLLSQALGMTTADILKHLAQLSRHQLPPDASERVDSAIEARLARELTAIAGVHDAVSSLDLPKAVVSNSRRCRVLASLATTQLEEALGDVPIFTAEQVDNPKPDPAIYRLAAHELGCPPSRCLVVEDSVAGVTAAHAAGMRVIGFVGASHIDDEQPNRLLAAGAWRILPHMRGLRALVDEWQLHLQGQDNNETAQ</sequence>
<dbReference type="GO" id="GO:0016787">
    <property type="term" value="F:hydrolase activity"/>
    <property type="evidence" value="ECO:0007669"/>
    <property type="project" value="UniProtKB-KW"/>
</dbReference>
<dbReference type="InterPro" id="IPR051600">
    <property type="entry name" value="Beta-PGM-like"/>
</dbReference>
<dbReference type="GO" id="GO:0046872">
    <property type="term" value="F:metal ion binding"/>
    <property type="evidence" value="ECO:0007669"/>
    <property type="project" value="UniProtKB-KW"/>
</dbReference>
<dbReference type="InterPro" id="IPR023214">
    <property type="entry name" value="HAD_sf"/>
</dbReference>
<comment type="similarity">
    <text evidence="2">Belongs to the HAD-like hydrolase superfamily. CbbY/CbbZ/Gph/YieH family.</text>
</comment>
<reference evidence="7 10" key="1">
    <citation type="submission" date="2016-10" db="EMBL/GenBank/DDBJ databases">
        <authorList>
            <person name="de Groot N.N."/>
        </authorList>
    </citation>
    <scope>NUCLEOTIDE SEQUENCE [LARGE SCALE GENOMIC DNA]</scope>
    <source>
        <strain evidence="7 10">558</strain>
    </source>
</reference>
<dbReference type="KEGG" id="hmd:CTT34_05065"/>
<keyword evidence="3" id="KW-0479">Metal-binding</keyword>
<dbReference type="PRINTS" id="PR00413">
    <property type="entry name" value="HADHALOGNASE"/>
</dbReference>
<dbReference type="Gene3D" id="3.40.50.1000">
    <property type="entry name" value="HAD superfamily/HAD-like"/>
    <property type="match status" value="1"/>
</dbReference>
<evidence type="ECO:0000313" key="7">
    <source>
        <dbReference type="EMBL" id="SEN76880.1"/>
    </source>
</evidence>
<evidence type="ECO:0000313" key="12">
    <source>
        <dbReference type="Proteomes" id="UP000501053"/>
    </source>
</evidence>
<evidence type="ECO:0000313" key="8">
    <source>
        <dbReference type="EMBL" id="SIN61622.1"/>
    </source>
</evidence>
<dbReference type="OrthoDB" id="9800058at2"/>
<dbReference type="Proteomes" id="UP000185024">
    <property type="component" value="Unassembled WGS sequence"/>
</dbReference>
<evidence type="ECO:0000256" key="2">
    <source>
        <dbReference type="ARBA" id="ARBA00006171"/>
    </source>
</evidence>
<proteinExistence type="inferred from homology"/>
<evidence type="ECO:0000313" key="5">
    <source>
        <dbReference type="EMBL" id="BCB73238.1"/>
    </source>
</evidence>
<dbReference type="InterPro" id="IPR041492">
    <property type="entry name" value="HAD_2"/>
</dbReference>
<dbReference type="EMBL" id="CP024621">
    <property type="protein sequence ID" value="QHD49105.1"/>
    <property type="molecule type" value="Genomic_DNA"/>
</dbReference>
<dbReference type="InterPro" id="IPR023198">
    <property type="entry name" value="PGP-like_dom2"/>
</dbReference>
<evidence type="ECO:0000313" key="11">
    <source>
        <dbReference type="Proteomes" id="UP000463949"/>
    </source>
</evidence>
<evidence type="ECO:0000256" key="4">
    <source>
        <dbReference type="ARBA" id="ARBA00022842"/>
    </source>
</evidence>
<dbReference type="EMBL" id="AP022869">
    <property type="protein sequence ID" value="BCB73238.1"/>
    <property type="molecule type" value="Genomic_DNA"/>
</dbReference>
<evidence type="ECO:0000313" key="10">
    <source>
        <dbReference type="Proteomes" id="UP000199493"/>
    </source>
</evidence>
<name>A0A1N6DIS9_9GAMM</name>
<accession>A0A1H8J7X3</accession>
<evidence type="ECO:0000313" key="6">
    <source>
        <dbReference type="EMBL" id="QHD49105.1"/>
    </source>
</evidence>
<dbReference type="Proteomes" id="UP000501053">
    <property type="component" value="Chromosome"/>
</dbReference>
<dbReference type="EMBL" id="FODB01000023">
    <property type="protein sequence ID" value="SEN76880.1"/>
    <property type="molecule type" value="Genomic_DNA"/>
</dbReference>
<dbReference type="SFLD" id="SFLDG01129">
    <property type="entry name" value="C1.5:_HAD__Beta-PGM__Phosphata"/>
    <property type="match status" value="1"/>
</dbReference>
<dbReference type="Pfam" id="PF13419">
    <property type="entry name" value="HAD_2"/>
    <property type="match status" value="1"/>
</dbReference>
<dbReference type="NCBIfam" id="TIGR01509">
    <property type="entry name" value="HAD-SF-IA-v3"/>
    <property type="match status" value="1"/>
</dbReference>
<dbReference type="SUPFAM" id="SSF56784">
    <property type="entry name" value="HAD-like"/>
    <property type="match status" value="1"/>
</dbReference>
<dbReference type="PANTHER" id="PTHR46193:SF10">
    <property type="entry name" value="6-PHOSPHOGLUCONATE PHOSPHATASE"/>
    <property type="match status" value="1"/>
</dbReference>
<keyword evidence="4" id="KW-0460">Magnesium</keyword>
<dbReference type="EMBL" id="FSQX01000001">
    <property type="protein sequence ID" value="SIN61622.1"/>
    <property type="molecule type" value="Genomic_DNA"/>
</dbReference>
<gene>
    <name evidence="6" type="ORF">CTT34_05065</name>
    <name evidence="5" type="ORF">HMEPL2_35890</name>
    <name evidence="7" type="ORF">SAMN04490369_102353</name>
    <name evidence="8" type="ORF">SAMN05878438_0614</name>
</gene>
<dbReference type="STRING" id="77097.SAMN04490369_102353"/>
<reference evidence="6 11" key="3">
    <citation type="submission" date="2017-10" db="EMBL/GenBank/DDBJ databases">
        <title>Coral associated bacteria.</title>
        <authorList>
            <person name="Wang X."/>
        </authorList>
    </citation>
    <scope>NUCLEOTIDE SEQUENCE [LARGE SCALE GENOMIC DNA]</scope>
    <source>
        <strain evidence="6 11">SCSIO 43005</strain>
    </source>
</reference>
<dbReference type="RefSeq" id="WP_062359319.1">
    <property type="nucleotide sequence ID" value="NZ_AP022869.1"/>
</dbReference>
<dbReference type="Proteomes" id="UP000199493">
    <property type="component" value="Unassembled WGS sequence"/>
</dbReference>
<dbReference type="AlphaFoldDB" id="A0A1N6DIS9"/>
<protein>
    <submittedName>
        <fullName evidence="6 8">Haloacid dehalogenase</fullName>
    </submittedName>
    <submittedName>
        <fullName evidence="5">Hydrolase</fullName>
    </submittedName>
</protein>
<evidence type="ECO:0000256" key="3">
    <source>
        <dbReference type="ARBA" id="ARBA00022723"/>
    </source>
</evidence>
<dbReference type="PANTHER" id="PTHR46193">
    <property type="entry name" value="6-PHOSPHOGLUCONATE PHOSPHATASE"/>
    <property type="match status" value="1"/>
</dbReference>
<dbReference type="GeneID" id="97275628"/>
<evidence type="ECO:0000313" key="9">
    <source>
        <dbReference type="Proteomes" id="UP000185024"/>
    </source>
</evidence>
<keyword evidence="5" id="KW-0378">Hydrolase</keyword>
<reference evidence="8 9" key="2">
    <citation type="submission" date="2016-11" db="EMBL/GenBank/DDBJ databases">
        <authorList>
            <person name="Jaros S."/>
            <person name="Januszkiewicz K."/>
            <person name="Wedrychowicz H."/>
        </authorList>
    </citation>
    <scope>NUCLEOTIDE SEQUENCE [LARGE SCALE GENOMIC DNA]</scope>
    <source>
        <strain evidence="8 9">ACAM 239</strain>
    </source>
</reference>
<reference evidence="5 12" key="4">
    <citation type="submission" date="2020-03" db="EMBL/GenBank/DDBJ databases">
        <title>Complete Genome Sequence of Halomonas meridiana strain Eplume2, isolated from hydrothermal-plume in the north east Pacific Ocean.</title>
        <authorList>
            <person name="Kurihara Y."/>
            <person name="Kawai S."/>
            <person name="Sakai A."/>
            <person name="Galipon J."/>
            <person name="Arakawa K."/>
        </authorList>
    </citation>
    <scope>NUCLEOTIDE SEQUENCE [LARGE SCALE GENOMIC DNA]</scope>
    <source>
        <strain evidence="5 12">Eplume2</strain>
    </source>
</reference>
<dbReference type="Gene3D" id="1.10.150.240">
    <property type="entry name" value="Putative phosphatase, domain 2"/>
    <property type="match status" value="1"/>
</dbReference>
<dbReference type="InterPro" id="IPR036412">
    <property type="entry name" value="HAD-like_sf"/>
</dbReference>
<dbReference type="InterPro" id="IPR006439">
    <property type="entry name" value="HAD-SF_hydro_IA"/>
</dbReference>
<keyword evidence="12" id="KW-1185">Reference proteome</keyword>